<organism evidence="1 2">
    <name type="scientific">Hamiltosporidium tvaerminnensis</name>
    <dbReference type="NCBI Taxonomy" id="1176355"/>
    <lineage>
        <taxon>Eukaryota</taxon>
        <taxon>Fungi</taxon>
        <taxon>Fungi incertae sedis</taxon>
        <taxon>Microsporidia</taxon>
        <taxon>Dubosqiidae</taxon>
        <taxon>Hamiltosporidium</taxon>
    </lineage>
</organism>
<reference evidence="1 2" key="1">
    <citation type="submission" date="2017-12" db="EMBL/GenBank/DDBJ databases">
        <authorList>
            <person name="Pombert J.-F."/>
            <person name="Haag K.L."/>
            <person name="Ebert D."/>
        </authorList>
    </citation>
    <scope>NUCLEOTIDE SEQUENCE [LARGE SCALE GENOMIC DNA]</scope>
    <source>
        <strain evidence="1">FI-OER-3-3</strain>
    </source>
</reference>
<dbReference type="Proteomes" id="UP000292362">
    <property type="component" value="Unassembled WGS sequence"/>
</dbReference>
<dbReference type="VEuPathDB" id="MicrosporidiaDB:CWI37_0367p0010"/>
<sequence>HYNSTEQRKTPDFFLKSEVVDPLYIDSDSDTKSFLESSSTIDISKIAKLKLEIATESLEHKLDLLKKQYQEKIINTKGKSYAVLNESRKELFSSDIQTFISGDFYIDANYLQKDPTPFFDLIDSVAGKEENFWHKSGNPGILRNTGENMLECVEKINLCNDDSPIFTYYPGLIHIKHFIKNIILNDINLVKNSCLWIFLLKFVQSLSMFPLKNKNLNPISSGKNCCLQYNEYDAYNGDKYIFTLIRSQYELFDTMARHIFKKTEIFPGSTHMLDFINKSLYFNNKDIHISLGKHIGYIRVITDCILRMSPNTISIFILQMEKQKLINLNGGEFRSEISTFFWNISHEANILNDESIVDFQIIYKRIVLAYIDFFKHEALQVEFSKSKNARYSEHINFTLFNLFKPYCIEKLLINELNFKFWMQTAEALCVLFNFFLKCELNPQAYTDSYGIQAFDILAHFLKENMPRGMFNKNQLLITYFKFLSRDTSHIKSNLDIYNNPEELIDIDNPKLPVSKLKLIMEKLKKKLDLVKQECLAKAMNTKIMYIGYQILLELIKYVNQNEKLFWKNSGFSELSDIKNLKDKLLDRIGKFNFCKHSSLFLTYFPGLIHMNFFVENLIKEDINLVKNACLWILLLKYVESLTFISIKDLNTSGICHETYDDIEYEGFEIYTGNKIILCKMKELYETFEAIVRRVFSKTKISTEFNVMFDFIKMNLKTTYKDRYVSDPAYLDFSNEKYPEYIQKMVKIVKEIFKTDQVPEIASKLTYLRDLLSFNEDLCVL</sequence>
<comment type="caution">
    <text evidence="1">The sequence shown here is derived from an EMBL/GenBank/DDBJ whole genome shotgun (WGS) entry which is preliminary data.</text>
</comment>
<feature type="non-terminal residue" evidence="1">
    <location>
        <position position="1"/>
    </location>
</feature>
<name>A0A4Q9L7Y7_9MICR</name>
<proteinExistence type="predicted"/>
<evidence type="ECO:0000313" key="1">
    <source>
        <dbReference type="EMBL" id="TBU03041.1"/>
    </source>
</evidence>
<dbReference type="EMBL" id="PITJ01000367">
    <property type="protein sequence ID" value="TBU03041.1"/>
    <property type="molecule type" value="Genomic_DNA"/>
</dbReference>
<evidence type="ECO:0000313" key="2">
    <source>
        <dbReference type="Proteomes" id="UP000292362"/>
    </source>
</evidence>
<protein>
    <submittedName>
        <fullName evidence="1">Uncharacterized protein</fullName>
    </submittedName>
</protein>
<dbReference type="AlphaFoldDB" id="A0A4Q9L7Y7"/>
<gene>
    <name evidence="1" type="ORF">CWI37_0367p0010</name>
</gene>
<accession>A0A4Q9L7Y7</accession>